<name>A0A0B1S7B5_OESDE</name>
<reference evidence="2 3" key="1">
    <citation type="submission" date="2014-03" db="EMBL/GenBank/DDBJ databases">
        <title>Draft genome of the hookworm Oesophagostomum dentatum.</title>
        <authorList>
            <person name="Mitreva M."/>
        </authorList>
    </citation>
    <scope>NUCLEOTIDE SEQUENCE [LARGE SCALE GENOMIC DNA]</scope>
    <source>
        <strain evidence="2 3">OD-Hann</strain>
    </source>
</reference>
<evidence type="ECO:0000313" key="2">
    <source>
        <dbReference type="EMBL" id="KHJ80839.1"/>
    </source>
</evidence>
<evidence type="ECO:0000259" key="1">
    <source>
        <dbReference type="Pfam" id="PF00112"/>
    </source>
</evidence>
<dbReference type="GO" id="GO:0006508">
    <property type="term" value="P:proteolysis"/>
    <property type="evidence" value="ECO:0007669"/>
    <property type="project" value="UniProtKB-KW"/>
</dbReference>
<dbReference type="GO" id="GO:0008234">
    <property type="term" value="F:cysteine-type peptidase activity"/>
    <property type="evidence" value="ECO:0007669"/>
    <property type="project" value="InterPro"/>
</dbReference>
<dbReference type="Gene3D" id="3.90.70.10">
    <property type="entry name" value="Cysteine proteinases"/>
    <property type="match status" value="1"/>
</dbReference>
<organism evidence="2 3">
    <name type="scientific">Oesophagostomum dentatum</name>
    <name type="common">Nodular worm</name>
    <dbReference type="NCBI Taxonomy" id="61180"/>
    <lineage>
        <taxon>Eukaryota</taxon>
        <taxon>Metazoa</taxon>
        <taxon>Ecdysozoa</taxon>
        <taxon>Nematoda</taxon>
        <taxon>Chromadorea</taxon>
        <taxon>Rhabditida</taxon>
        <taxon>Rhabditina</taxon>
        <taxon>Rhabditomorpha</taxon>
        <taxon>Strongyloidea</taxon>
        <taxon>Strongylidae</taxon>
        <taxon>Oesophagostomum</taxon>
    </lineage>
</organism>
<protein>
    <submittedName>
        <fullName evidence="2">Papain family cysteine protease</fullName>
    </submittedName>
</protein>
<dbReference type="SUPFAM" id="SSF54001">
    <property type="entry name" value="Cysteine proteinases"/>
    <property type="match status" value="1"/>
</dbReference>
<gene>
    <name evidence="2" type="ORF">OESDEN_19481</name>
</gene>
<dbReference type="InterPro" id="IPR000668">
    <property type="entry name" value="Peptidase_C1A_C"/>
</dbReference>
<dbReference type="InterPro" id="IPR038765">
    <property type="entry name" value="Papain-like_cys_pep_sf"/>
</dbReference>
<keyword evidence="3" id="KW-1185">Reference proteome</keyword>
<keyword evidence="2" id="KW-0645">Protease</keyword>
<evidence type="ECO:0000313" key="3">
    <source>
        <dbReference type="Proteomes" id="UP000053660"/>
    </source>
</evidence>
<dbReference type="Proteomes" id="UP000053660">
    <property type="component" value="Unassembled WGS sequence"/>
</dbReference>
<dbReference type="Pfam" id="PF00112">
    <property type="entry name" value="Peptidase_C1"/>
    <property type="match status" value="1"/>
</dbReference>
<dbReference type="AlphaFoldDB" id="A0A0B1S7B5"/>
<proteinExistence type="predicted"/>
<dbReference type="EMBL" id="KN598315">
    <property type="protein sequence ID" value="KHJ80839.1"/>
    <property type="molecule type" value="Genomic_DNA"/>
</dbReference>
<dbReference type="OrthoDB" id="5859020at2759"/>
<sequence length="137" mass="15611">MIFVRCDGGYIDKAWKYAMNKGLCTGGPYATKNVCKAYPFHPCGKHKDQPYYGECTKRNQDTPVCKQTCDAGYTKKYEEDKVYAKSAYDIQPSEAAIQKEIMINGPVQAGFVVYTDFMYYKKGIYKVGDFCALFFET</sequence>
<feature type="domain" description="Peptidase C1A papain C-terminal" evidence="1">
    <location>
        <begin position="6"/>
        <end position="126"/>
    </location>
</feature>
<accession>A0A0B1S7B5</accession>
<keyword evidence="2" id="KW-0378">Hydrolase</keyword>